<organism evidence="2 3">
    <name type="scientific">Ceraceosorus bombacis</name>
    <dbReference type="NCBI Taxonomy" id="401625"/>
    <lineage>
        <taxon>Eukaryota</taxon>
        <taxon>Fungi</taxon>
        <taxon>Dikarya</taxon>
        <taxon>Basidiomycota</taxon>
        <taxon>Ustilaginomycotina</taxon>
        <taxon>Exobasidiomycetes</taxon>
        <taxon>Ceraceosorales</taxon>
        <taxon>Ceraceosoraceae</taxon>
        <taxon>Ceraceosorus</taxon>
    </lineage>
</organism>
<dbReference type="Proteomes" id="UP000054845">
    <property type="component" value="Unassembled WGS sequence"/>
</dbReference>
<dbReference type="AlphaFoldDB" id="A0A0P1BP26"/>
<dbReference type="Pfam" id="PF01266">
    <property type="entry name" value="DAO"/>
    <property type="match status" value="1"/>
</dbReference>
<dbReference type="PANTHER" id="PTHR13847:SF260">
    <property type="entry name" value="FAD DEPENDENT OXIDOREDUCTASE DOMAIN-CONTAINING PROTEIN"/>
    <property type="match status" value="1"/>
</dbReference>
<evidence type="ECO:0000259" key="1">
    <source>
        <dbReference type="Pfam" id="PF01266"/>
    </source>
</evidence>
<feature type="domain" description="FAD dependent oxidoreductase" evidence="1">
    <location>
        <begin position="67"/>
        <end position="523"/>
    </location>
</feature>
<dbReference type="Gene3D" id="3.30.9.10">
    <property type="entry name" value="D-Amino Acid Oxidase, subunit A, domain 2"/>
    <property type="match status" value="1"/>
</dbReference>
<dbReference type="InterPro" id="IPR006076">
    <property type="entry name" value="FAD-dep_OxRdtase"/>
</dbReference>
<dbReference type="InterPro" id="IPR036188">
    <property type="entry name" value="FAD/NAD-bd_sf"/>
</dbReference>
<dbReference type="SUPFAM" id="SSF51971">
    <property type="entry name" value="Nucleotide-binding domain"/>
    <property type="match status" value="1"/>
</dbReference>
<dbReference type="GO" id="GO:0005737">
    <property type="term" value="C:cytoplasm"/>
    <property type="evidence" value="ECO:0007669"/>
    <property type="project" value="TreeGrafter"/>
</dbReference>
<sequence>MPAIAAASDIESFQASASQSVFDALPNRPAELPQTHVNPSYWQATCEGPAKTAHLSDSSAVEGEATVAIIGTGITGISTLYHLVTRLQSGSRIVLFDARGFCSGATGRNGGHMTPLSALSYRELRNSPGISRYAVKPPEGRTRQEVYGNDRGDLLDEVVRTMLVCEARTAAELLVLTRTEAALARKDPSKAQLEGYVDPELQCAGRWIVALEDREVKEVEDSITAANHAGLSDWTKGLIRLPNAELEQLGLSGAKAAWEQTGSTVHPLKLVSLLYSVAMRTARERRIQVEAHTYCPVDEVVEQASNGFNNLTQSSSRALLRTRRGSLQARYVVHATNAWASHLSPQLAGPKGIVPTRGQAMAVEPKDPQTWSQGLATPDGFNYMQMRPRTAQVQAGTLQGPAKNPPIIFGGGRNSAPAYEWGVENDGELSNNVSKRQRQLLSSLLPSAFERLPQPTHEWTGIMAYTQSLNPICGPLLRGQALADEDSDLKPSADIIPGQYIAAGYSGHGMTRAYACGEVIAEMIEVDVLAASLSEPLDDRWKCPGWFPRCWLTTLSHVYT</sequence>
<proteinExistence type="predicted"/>
<dbReference type="STRING" id="401625.A0A0P1BP26"/>
<evidence type="ECO:0000313" key="2">
    <source>
        <dbReference type="EMBL" id="CEH18254.1"/>
    </source>
</evidence>
<reference evidence="2 3" key="1">
    <citation type="submission" date="2014-09" db="EMBL/GenBank/DDBJ databases">
        <authorList>
            <person name="Magalhaes I.L.F."/>
            <person name="Oliveira U."/>
            <person name="Santos F.R."/>
            <person name="Vidigal T.H.D.A."/>
            <person name="Brescovit A.D."/>
            <person name="Santos A.J."/>
        </authorList>
    </citation>
    <scope>NUCLEOTIDE SEQUENCE [LARGE SCALE GENOMIC DNA]</scope>
</reference>
<accession>A0A0P1BP26</accession>
<dbReference type="PANTHER" id="PTHR13847">
    <property type="entry name" value="SARCOSINE DEHYDROGENASE-RELATED"/>
    <property type="match status" value="1"/>
</dbReference>
<name>A0A0P1BP26_9BASI</name>
<dbReference type="EMBL" id="CCYA01000270">
    <property type="protein sequence ID" value="CEH18254.1"/>
    <property type="molecule type" value="Genomic_DNA"/>
</dbReference>
<keyword evidence="3" id="KW-1185">Reference proteome</keyword>
<evidence type="ECO:0000313" key="3">
    <source>
        <dbReference type="Proteomes" id="UP000054845"/>
    </source>
</evidence>
<protein>
    <submittedName>
        <fullName evidence="2">GAMMA-GLUTAMYLPUTRESCINE OXIDOREDUCTASE</fullName>
    </submittedName>
</protein>
<dbReference type="Gene3D" id="3.50.50.60">
    <property type="entry name" value="FAD/NAD(P)-binding domain"/>
    <property type="match status" value="2"/>
</dbReference>
<dbReference type="OrthoDB" id="429143at2759"/>